<reference evidence="1 2" key="1">
    <citation type="submission" date="2010-11" db="EMBL/GenBank/DDBJ databases">
        <title>Complete sequence of Halanaerobium sp. sapolanicus.</title>
        <authorList>
            <consortium name="US DOE Joint Genome Institute"/>
            <person name="Lucas S."/>
            <person name="Copeland A."/>
            <person name="Lapidus A."/>
            <person name="Cheng J.-F."/>
            <person name="Bruce D."/>
            <person name="Goodwin L."/>
            <person name="Pitluck S."/>
            <person name="Davenport K."/>
            <person name="Detter J.C."/>
            <person name="Han C."/>
            <person name="Tapia R."/>
            <person name="Land M."/>
            <person name="Hauser L."/>
            <person name="Jeffries C."/>
            <person name="Kyrpides N."/>
            <person name="Ivanova N."/>
            <person name="Mikhailova N."/>
            <person name="Begemann M.B."/>
            <person name="Mormile M.R."/>
            <person name="Wall J.D."/>
            <person name="Elias D.A."/>
            <person name="Woyke T."/>
        </authorList>
    </citation>
    <scope>NUCLEOTIDE SEQUENCE [LARGE SCALE GENOMIC DNA]</scope>
    <source>
        <strain evidence="2">sapolanicus</strain>
    </source>
</reference>
<dbReference type="RefSeq" id="WP_013404634.1">
    <property type="nucleotide sequence ID" value="NC_014654.1"/>
</dbReference>
<organism evidence="1 2">
    <name type="scientific">Halanaerobium hydrogeniformans</name>
    <name type="common">Halanaerobium sp. (strain sapolanicus)</name>
    <dbReference type="NCBI Taxonomy" id="656519"/>
    <lineage>
        <taxon>Bacteria</taxon>
        <taxon>Bacillati</taxon>
        <taxon>Bacillota</taxon>
        <taxon>Clostridia</taxon>
        <taxon>Halanaerobiales</taxon>
        <taxon>Halanaerobiaceae</taxon>
        <taxon>Halanaerobium</taxon>
    </lineage>
</organism>
<dbReference type="KEGG" id="has:Halsa_0028"/>
<keyword evidence="2" id="KW-1185">Reference proteome</keyword>
<sequence>MKNQMINKLKNNIEIVEEKLKNYDPEQSNEIKQKNLNIIASALKTIYSYIEVSMGINDREVENIKIKYRNLDHQYKKLKKKLDNAPDDTKKNYLT</sequence>
<dbReference type="AlphaFoldDB" id="E4RNJ3"/>
<keyword evidence="1" id="KW-0808">Transferase</keyword>
<dbReference type="GO" id="GO:0016301">
    <property type="term" value="F:kinase activity"/>
    <property type="evidence" value="ECO:0007669"/>
    <property type="project" value="UniProtKB-KW"/>
</dbReference>
<evidence type="ECO:0000313" key="1">
    <source>
        <dbReference type="EMBL" id="ADQ13528.1"/>
    </source>
</evidence>
<keyword evidence="1" id="KW-0418">Kinase</keyword>
<dbReference type="EMBL" id="CP002304">
    <property type="protein sequence ID" value="ADQ13528.1"/>
    <property type="molecule type" value="Genomic_DNA"/>
</dbReference>
<dbReference type="HOGENOM" id="CLU_2368953_0_0_9"/>
<protein>
    <submittedName>
        <fullName evidence="1">Two component system histidine kinase</fullName>
    </submittedName>
</protein>
<accession>E4RNJ3</accession>
<proteinExistence type="predicted"/>
<gene>
    <name evidence="1" type="ordered locus">Halsa_0028</name>
</gene>
<reference evidence="1 2" key="2">
    <citation type="journal article" date="2011" name="J. Bacteriol.">
        <title>Complete Genome Sequence of the Haloalkaliphilic, Hydrogen Producing Halanaerobium hydrogenoformans.</title>
        <authorList>
            <person name="Brown S.D."/>
            <person name="Begemann M.B."/>
            <person name="Mormile M.R."/>
            <person name="Wall J.D."/>
            <person name="Han C.S."/>
            <person name="Goodwin L.A."/>
            <person name="Pitluck S."/>
            <person name="Land M.L."/>
            <person name="Hauser L.J."/>
            <person name="Elias D.A."/>
        </authorList>
    </citation>
    <scope>NUCLEOTIDE SEQUENCE [LARGE SCALE GENOMIC DNA]</scope>
    <source>
        <strain evidence="2">sapolanicus</strain>
    </source>
</reference>
<dbReference type="Proteomes" id="UP000007434">
    <property type="component" value="Chromosome"/>
</dbReference>
<evidence type="ECO:0000313" key="2">
    <source>
        <dbReference type="Proteomes" id="UP000007434"/>
    </source>
</evidence>
<name>E4RNJ3_HALHG</name>